<evidence type="ECO:0000313" key="2">
    <source>
        <dbReference type="Proteomes" id="UP000356253"/>
    </source>
</evidence>
<sequence>MKQLLKQILVSKLLFLAVFGVLFLQQTSAQEISSSVDTTQIKIGEQIHYKIKVEADTTSIIVFPEGQTFMPLEMVEAYKIDTTKLKAGKNWQLSREYALTQWDSGAYTIPRQKILVNNQPFFTDSVKVEVATVAVDTTKQEIFPIKPTIEIEKPMQFPLWIVWLLIGLLVIAGIVFLIIKLRKRKLEKEKQLPPYEQAIQTLHKLDESKTLEHGEMKAYYSTLTTAIKRYIDEEIDERALESTTDELITRLNRLKENQKIYLDQKVIDELAEILRRADLIKFAGGGMDKLTAKNDRKLIEEDINSIKESKPEPTEEERLQDEAYREEKRQKKKKRTIIFSIVGGVFLLLAVIVGFVAVKGYNTVKDQVFGTPTKELLKGEWVTSEYGNPSIKVSTPEVLRRTSDSLSLPAQSKAAKPEMFSYGALMGNFHITITTVPFPPNTKFDFDKAVDGIYNQMEKNGARNILMKDQKFTIPSGQEGVKVFGSAVYKNPLTQKDEEKSYTILNLFEKGGLEQVTIIYNKNDEYAEEIANRVINSVEFNSEN</sequence>
<protein>
    <submittedName>
        <fullName evidence="1">Uncharacterized protein</fullName>
    </submittedName>
</protein>
<gene>
    <name evidence="1" type="ORF">FVB9532_00198</name>
</gene>
<evidence type="ECO:0000313" key="1">
    <source>
        <dbReference type="EMBL" id="VVU98949.1"/>
    </source>
</evidence>
<reference evidence="1" key="1">
    <citation type="submission" date="2019-09" db="EMBL/GenBank/DDBJ databases">
        <authorList>
            <person name="Rodrigo-Torres L."/>
            <person name="Arahal R. D."/>
            <person name="Lucena T."/>
        </authorList>
    </citation>
    <scope>NUCLEOTIDE SEQUENCE</scope>
    <source>
        <strain evidence="1">ISS653</strain>
    </source>
</reference>
<proteinExistence type="predicted"/>
<comment type="caution">
    <text evidence="1">The sequence shown here is derived from an EMBL/GenBank/DDBJ whole genome shotgun (WGS) entry which is preliminary data.</text>
</comment>
<organism evidence="1 2">
    <name type="scientific">Mesonia oceanica</name>
    <dbReference type="NCBI Taxonomy" id="2687242"/>
    <lineage>
        <taxon>Bacteria</taxon>
        <taxon>Pseudomonadati</taxon>
        <taxon>Bacteroidota</taxon>
        <taxon>Flavobacteriia</taxon>
        <taxon>Flavobacteriales</taxon>
        <taxon>Flavobacteriaceae</taxon>
        <taxon>Mesonia</taxon>
    </lineage>
</organism>
<dbReference type="EMBL" id="CABVMM010000001">
    <property type="protein sequence ID" value="VVU98949.1"/>
    <property type="molecule type" value="Genomic_DNA"/>
</dbReference>
<keyword evidence="2" id="KW-1185">Reference proteome</keyword>
<name>A0AC61Y3C5_9FLAO</name>
<accession>A0AC61Y3C5</accession>
<dbReference type="Proteomes" id="UP000356253">
    <property type="component" value="Unassembled WGS sequence"/>
</dbReference>